<comment type="caution">
    <text evidence="2">The sequence shown here is derived from an EMBL/GenBank/DDBJ whole genome shotgun (WGS) entry which is preliminary data.</text>
</comment>
<sequence length="85" mass="8388">MLKKAGFVTAAVAGMMMIGGTAFAAPAESPSVPASHGDDITFADAYYQFIEGGGALGYGAASLVAGAYAGIATTPSLIAHSLSHH</sequence>
<keyword evidence="3" id="KW-1185">Reference proteome</keyword>
<dbReference type="EMBL" id="BAAANN010000014">
    <property type="protein sequence ID" value="GAA1963466.1"/>
    <property type="molecule type" value="Genomic_DNA"/>
</dbReference>
<evidence type="ECO:0000313" key="2">
    <source>
        <dbReference type="EMBL" id="GAA1963466.1"/>
    </source>
</evidence>
<evidence type="ECO:0000313" key="3">
    <source>
        <dbReference type="Proteomes" id="UP001501116"/>
    </source>
</evidence>
<feature type="chain" id="PRO_5045983071" description="Secreted protein" evidence="1">
    <location>
        <begin position="25"/>
        <end position="85"/>
    </location>
</feature>
<gene>
    <name evidence="2" type="ORF">GCM10009754_38660</name>
</gene>
<protein>
    <recommendedName>
        <fullName evidence="4">Secreted protein</fullName>
    </recommendedName>
</protein>
<organism evidence="2 3">
    <name type="scientific">Amycolatopsis minnesotensis</name>
    <dbReference type="NCBI Taxonomy" id="337894"/>
    <lineage>
        <taxon>Bacteria</taxon>
        <taxon>Bacillati</taxon>
        <taxon>Actinomycetota</taxon>
        <taxon>Actinomycetes</taxon>
        <taxon>Pseudonocardiales</taxon>
        <taxon>Pseudonocardiaceae</taxon>
        <taxon>Amycolatopsis</taxon>
    </lineage>
</organism>
<reference evidence="2 3" key="1">
    <citation type="journal article" date="2019" name="Int. J. Syst. Evol. Microbiol.">
        <title>The Global Catalogue of Microorganisms (GCM) 10K type strain sequencing project: providing services to taxonomists for standard genome sequencing and annotation.</title>
        <authorList>
            <consortium name="The Broad Institute Genomics Platform"/>
            <consortium name="The Broad Institute Genome Sequencing Center for Infectious Disease"/>
            <person name="Wu L."/>
            <person name="Ma J."/>
        </authorList>
    </citation>
    <scope>NUCLEOTIDE SEQUENCE [LARGE SCALE GENOMIC DNA]</scope>
    <source>
        <strain evidence="2 3">JCM 14545</strain>
    </source>
</reference>
<proteinExistence type="predicted"/>
<evidence type="ECO:0008006" key="4">
    <source>
        <dbReference type="Google" id="ProtNLM"/>
    </source>
</evidence>
<feature type="signal peptide" evidence="1">
    <location>
        <begin position="1"/>
        <end position="24"/>
    </location>
</feature>
<evidence type="ECO:0000256" key="1">
    <source>
        <dbReference type="SAM" id="SignalP"/>
    </source>
</evidence>
<dbReference type="Proteomes" id="UP001501116">
    <property type="component" value="Unassembled WGS sequence"/>
</dbReference>
<name>A0ABN2R4H8_9PSEU</name>
<keyword evidence="1" id="KW-0732">Signal</keyword>
<accession>A0ABN2R4H8</accession>